<protein>
    <submittedName>
        <fullName evidence="5">Alpha-mannosidase</fullName>
    </submittedName>
</protein>
<dbReference type="Pfam" id="PF17677">
    <property type="entry name" value="Glyco_hydro38C2"/>
    <property type="match status" value="1"/>
</dbReference>
<dbReference type="Gene3D" id="2.60.40.1360">
    <property type="match status" value="1"/>
</dbReference>
<dbReference type="WBParaSite" id="Minc3s07628g41333">
    <property type="protein sequence ID" value="Minc3s07628g41333"/>
    <property type="gene ID" value="Minc3s07628g41333"/>
</dbReference>
<dbReference type="PANTHER" id="PTHR11607">
    <property type="entry name" value="ALPHA-MANNOSIDASE"/>
    <property type="match status" value="1"/>
</dbReference>
<dbReference type="InterPro" id="IPR011013">
    <property type="entry name" value="Gal_mutarotase_sf_dom"/>
</dbReference>
<evidence type="ECO:0000259" key="2">
    <source>
        <dbReference type="Pfam" id="PF07748"/>
    </source>
</evidence>
<dbReference type="InterPro" id="IPR041147">
    <property type="entry name" value="GH38_C"/>
</dbReference>
<sequence>MLINTNLKINNEEILNKKEIKKRQKKSEQIQKNNVEIENNFFSLSFNNHGLLDEVKDIRRSNKTFKLNQQFFYYKGMGNKDLDGHYQQASGAYIFRPNGSEPQPFEGPIQNIQIIKSLLVQEVRQTINPWISQIIRLFPNKPFIEFQWKIGPLPKNKTLLESIEVITKYTIEGFKSSQVFWTDANGRQIIKRKRNDPERFYEGSEPAAGNYFPVNSRIWIEDSSDRMTILTDRSQGGASLNDGQIELMLHRRCFFDDAWGVEEALDEPGEDGRGLIVQGKHWLLLNEKNVKEHRPLAFDIFEENAPQTIAFIPLDNLIKGNISRYREFYRTEFSGISADSLPSTINILTLTPIGNKTNELLIRLEHFYQKNELKAANISSNVVEHIDLKKLFLPHFNVISAEELALGADRPVQNNKTKQNSNLIISLKPMEIRTFKLIIK</sequence>
<dbReference type="GO" id="GO:0006013">
    <property type="term" value="P:mannose metabolic process"/>
    <property type="evidence" value="ECO:0007669"/>
    <property type="project" value="InterPro"/>
</dbReference>
<dbReference type="GO" id="GO:0005764">
    <property type="term" value="C:lysosome"/>
    <property type="evidence" value="ECO:0007669"/>
    <property type="project" value="TreeGrafter"/>
</dbReference>
<dbReference type="Proteomes" id="UP000887563">
    <property type="component" value="Unplaced"/>
</dbReference>
<dbReference type="SUPFAM" id="SSF74650">
    <property type="entry name" value="Galactose mutarotase-like"/>
    <property type="match status" value="1"/>
</dbReference>
<dbReference type="PANTHER" id="PTHR11607:SF3">
    <property type="entry name" value="LYSOSOMAL ALPHA-MANNOSIDASE"/>
    <property type="match status" value="1"/>
</dbReference>
<dbReference type="Gene3D" id="2.70.98.30">
    <property type="entry name" value="Golgi alpha-mannosidase II, domain 4"/>
    <property type="match status" value="1"/>
</dbReference>
<evidence type="ECO:0000259" key="3">
    <source>
        <dbReference type="Pfam" id="PF17677"/>
    </source>
</evidence>
<organism evidence="4 5">
    <name type="scientific">Meloidogyne incognita</name>
    <name type="common">Southern root-knot nematode worm</name>
    <name type="synonym">Oxyuris incognita</name>
    <dbReference type="NCBI Taxonomy" id="6306"/>
    <lineage>
        <taxon>Eukaryota</taxon>
        <taxon>Metazoa</taxon>
        <taxon>Ecdysozoa</taxon>
        <taxon>Nematoda</taxon>
        <taxon>Chromadorea</taxon>
        <taxon>Rhabditida</taxon>
        <taxon>Tylenchina</taxon>
        <taxon>Tylenchomorpha</taxon>
        <taxon>Tylenchoidea</taxon>
        <taxon>Meloidogynidae</taxon>
        <taxon>Meloidogyninae</taxon>
        <taxon>Meloidogyne</taxon>
        <taxon>Meloidogyne incognita group</taxon>
    </lineage>
</organism>
<feature type="domain" description="Glycosyl hydrolases family 38 C-terminal" evidence="3">
    <location>
        <begin position="346"/>
        <end position="435"/>
    </location>
</feature>
<dbReference type="Pfam" id="PF07748">
    <property type="entry name" value="Glyco_hydro_38C"/>
    <property type="match status" value="1"/>
</dbReference>
<dbReference type="InterPro" id="IPR011682">
    <property type="entry name" value="Glyco_hydro_38_C"/>
</dbReference>
<evidence type="ECO:0000256" key="1">
    <source>
        <dbReference type="SAM" id="Coils"/>
    </source>
</evidence>
<keyword evidence="1" id="KW-0175">Coiled coil</keyword>
<keyword evidence="4" id="KW-1185">Reference proteome</keyword>
<name>A0A914NTP2_MELIC</name>
<feature type="domain" description="Glycosyl hydrolase family 38 C-terminal" evidence="2">
    <location>
        <begin position="37"/>
        <end position="258"/>
    </location>
</feature>
<proteinExistence type="predicted"/>
<dbReference type="InterPro" id="IPR050843">
    <property type="entry name" value="Glycosyl_Hydrlase_38"/>
</dbReference>
<feature type="coiled-coil region" evidence="1">
    <location>
        <begin position="4"/>
        <end position="40"/>
    </location>
</feature>
<dbReference type="GO" id="GO:0004559">
    <property type="term" value="F:alpha-mannosidase activity"/>
    <property type="evidence" value="ECO:0007669"/>
    <property type="project" value="InterPro"/>
</dbReference>
<dbReference type="AlphaFoldDB" id="A0A914NTP2"/>
<dbReference type="GO" id="GO:0030246">
    <property type="term" value="F:carbohydrate binding"/>
    <property type="evidence" value="ECO:0007669"/>
    <property type="project" value="InterPro"/>
</dbReference>
<evidence type="ECO:0000313" key="5">
    <source>
        <dbReference type="WBParaSite" id="Minc3s07628g41333"/>
    </source>
</evidence>
<evidence type="ECO:0000313" key="4">
    <source>
        <dbReference type="Proteomes" id="UP000887563"/>
    </source>
</evidence>
<reference evidence="5" key="1">
    <citation type="submission" date="2022-11" db="UniProtKB">
        <authorList>
            <consortium name="WormBaseParasite"/>
        </authorList>
    </citation>
    <scope>IDENTIFICATION</scope>
</reference>
<accession>A0A914NTP2</accession>
<dbReference type="FunFam" id="2.70.98.30:FF:000003">
    <property type="entry name" value="Alpha-mannosidase"/>
    <property type="match status" value="1"/>
</dbReference>